<reference evidence="4" key="1">
    <citation type="submission" date="2022-07" db="EMBL/GenBank/DDBJ databases">
        <authorList>
            <person name="Macas J."/>
            <person name="Novak P."/>
            <person name="Neumann P."/>
        </authorList>
    </citation>
    <scope>NUCLEOTIDE SEQUENCE</scope>
</reference>
<dbReference type="InterPro" id="IPR000010">
    <property type="entry name" value="Cystatin_dom"/>
</dbReference>
<evidence type="ECO:0000256" key="1">
    <source>
        <dbReference type="ARBA" id="ARBA00022690"/>
    </source>
</evidence>
<dbReference type="AlphaFoldDB" id="A0AAV0CYA9"/>
<dbReference type="EMBL" id="CAMAPF010000053">
    <property type="protein sequence ID" value="CAH9085719.1"/>
    <property type="molecule type" value="Genomic_DNA"/>
</dbReference>
<comment type="caution">
    <text evidence="4">The sequence shown here is derived from an EMBL/GenBank/DDBJ whole genome shotgun (WGS) entry which is preliminary data.</text>
</comment>
<proteinExistence type="predicted"/>
<evidence type="ECO:0000313" key="5">
    <source>
        <dbReference type="Proteomes" id="UP001152523"/>
    </source>
</evidence>
<dbReference type="GO" id="GO:0004869">
    <property type="term" value="F:cysteine-type endopeptidase inhibitor activity"/>
    <property type="evidence" value="ECO:0007669"/>
    <property type="project" value="UniProtKB-KW"/>
</dbReference>
<evidence type="ECO:0000259" key="3">
    <source>
        <dbReference type="Pfam" id="PF00031"/>
    </source>
</evidence>
<organism evidence="4 5">
    <name type="scientific">Cuscuta epithymum</name>
    <dbReference type="NCBI Taxonomy" id="186058"/>
    <lineage>
        <taxon>Eukaryota</taxon>
        <taxon>Viridiplantae</taxon>
        <taxon>Streptophyta</taxon>
        <taxon>Embryophyta</taxon>
        <taxon>Tracheophyta</taxon>
        <taxon>Spermatophyta</taxon>
        <taxon>Magnoliopsida</taxon>
        <taxon>eudicotyledons</taxon>
        <taxon>Gunneridae</taxon>
        <taxon>Pentapetalae</taxon>
        <taxon>asterids</taxon>
        <taxon>lamiids</taxon>
        <taxon>Solanales</taxon>
        <taxon>Convolvulaceae</taxon>
        <taxon>Cuscuteae</taxon>
        <taxon>Cuscuta</taxon>
        <taxon>Cuscuta subgen. Cuscuta</taxon>
    </lineage>
</organism>
<keyword evidence="5" id="KW-1185">Reference proteome</keyword>
<dbReference type="InterPro" id="IPR006462">
    <property type="entry name" value="MS5"/>
</dbReference>
<sequence>METDGFGDITVNPRGGVPGVIVPLNLKGGPSRRLVNCTNMAIDKYNAENDANLKLEAIEKANLGYGSGFVYYITFRARDTCTAKVNLYQARAFHHINGRDHFVRLVRLAPEQMEGLST</sequence>
<dbReference type="InterPro" id="IPR006525">
    <property type="entry name" value="Cystatin-related_pln"/>
</dbReference>
<feature type="domain" description="Cystatin" evidence="3">
    <location>
        <begin position="32"/>
        <end position="95"/>
    </location>
</feature>
<keyword evidence="2" id="KW-0789">Thiol protease inhibitor</keyword>
<protein>
    <recommendedName>
        <fullName evidence="3">Cystatin domain-containing protein</fullName>
    </recommendedName>
</protein>
<keyword evidence="1" id="KW-0646">Protease inhibitor</keyword>
<accession>A0AAV0CYA9</accession>
<dbReference type="PANTHER" id="PTHR31260">
    <property type="entry name" value="CYSTATIN/MONELLIN SUPERFAMILY PROTEIN"/>
    <property type="match status" value="1"/>
</dbReference>
<dbReference type="Proteomes" id="UP001152523">
    <property type="component" value="Unassembled WGS sequence"/>
</dbReference>
<evidence type="ECO:0000256" key="2">
    <source>
        <dbReference type="ARBA" id="ARBA00022704"/>
    </source>
</evidence>
<name>A0AAV0CYA9_9ASTE</name>
<gene>
    <name evidence="4" type="ORF">CEPIT_LOCUS9499</name>
</gene>
<dbReference type="NCBIfam" id="TIGR01638">
    <property type="entry name" value="Atha_cystat_rel"/>
    <property type="match status" value="1"/>
</dbReference>
<dbReference type="Gene3D" id="3.10.450.10">
    <property type="match status" value="1"/>
</dbReference>
<evidence type="ECO:0000313" key="4">
    <source>
        <dbReference type="EMBL" id="CAH9085719.1"/>
    </source>
</evidence>
<dbReference type="Pfam" id="PF00031">
    <property type="entry name" value="Cystatin"/>
    <property type="match status" value="1"/>
</dbReference>
<dbReference type="SUPFAM" id="SSF54403">
    <property type="entry name" value="Cystatin/monellin"/>
    <property type="match status" value="1"/>
</dbReference>
<dbReference type="PANTHER" id="PTHR31260:SF28">
    <property type="entry name" value="CYSTATIN DOMAIN PROTEIN"/>
    <property type="match status" value="1"/>
</dbReference>
<dbReference type="InterPro" id="IPR046350">
    <property type="entry name" value="Cystatin_sf"/>
</dbReference>